<dbReference type="InterPro" id="IPR004374">
    <property type="entry name" value="PrfB"/>
</dbReference>
<dbReference type="SMART" id="SM00937">
    <property type="entry name" value="PCRF"/>
    <property type="match status" value="1"/>
</dbReference>
<dbReference type="PANTHER" id="PTHR43116">
    <property type="entry name" value="PEPTIDE CHAIN RELEASE FACTOR 2"/>
    <property type="match status" value="1"/>
</dbReference>
<dbReference type="Gene3D" id="1.20.58.410">
    <property type="entry name" value="Release factor"/>
    <property type="match status" value="1"/>
</dbReference>
<reference evidence="7 8" key="1">
    <citation type="submission" date="2018-06" db="EMBL/GenBank/DDBJ databases">
        <title>Combined omics and stable isotope probing to characterize newly discovered Mariana Back-Arc vent microbial communities.</title>
        <authorList>
            <person name="Trembath-Reichert E."/>
            <person name="Huber J.A."/>
        </authorList>
    </citation>
    <scope>NUCLEOTIDE SEQUENCE [LARGE SCALE GENOMIC DNA]</scope>
    <source>
        <strain evidence="7">MAG 63_1</strain>
    </source>
</reference>
<dbReference type="InterPro" id="IPR045853">
    <property type="entry name" value="Pep_chain_release_fac_I_sf"/>
</dbReference>
<dbReference type="FunFam" id="3.30.160.20:FF:000010">
    <property type="entry name" value="Peptide chain release factor 2"/>
    <property type="match status" value="1"/>
</dbReference>
<evidence type="ECO:0000256" key="3">
    <source>
        <dbReference type="ARBA" id="ARBA00022917"/>
    </source>
</evidence>
<dbReference type="NCBIfam" id="TIGR00020">
    <property type="entry name" value="prfB"/>
    <property type="match status" value="1"/>
</dbReference>
<evidence type="ECO:0000313" key="8">
    <source>
        <dbReference type="Proteomes" id="UP000286801"/>
    </source>
</evidence>
<dbReference type="Pfam" id="PF00472">
    <property type="entry name" value="RF-1"/>
    <property type="match status" value="1"/>
</dbReference>
<dbReference type="PROSITE" id="PS00745">
    <property type="entry name" value="RF_PROK_I"/>
    <property type="match status" value="1"/>
</dbReference>
<dbReference type="HAMAP" id="MF_00094">
    <property type="entry name" value="Rel_fac_2"/>
    <property type="match status" value="1"/>
</dbReference>
<dbReference type="PANTHER" id="PTHR43116:SF3">
    <property type="entry name" value="CLASS I PEPTIDE CHAIN RELEASE FACTOR"/>
    <property type="match status" value="1"/>
</dbReference>
<dbReference type="EMBL" id="QNZL01000290">
    <property type="protein sequence ID" value="RTZ76986.1"/>
    <property type="molecule type" value="Genomic_DNA"/>
</dbReference>
<dbReference type="AlphaFoldDB" id="A0A432G0B5"/>
<dbReference type="GO" id="GO:0005737">
    <property type="term" value="C:cytoplasm"/>
    <property type="evidence" value="ECO:0007669"/>
    <property type="project" value="UniProtKB-SubCell"/>
</dbReference>
<comment type="subcellular location">
    <subcellularLocation>
        <location evidence="4">Cytoplasm</location>
    </subcellularLocation>
</comment>
<comment type="function">
    <text evidence="4">Peptide chain release factor 2 directs the termination of translation in response to the peptide chain termination codons UGA and UAA.</text>
</comment>
<dbReference type="InterPro" id="IPR000352">
    <property type="entry name" value="Pep_chain_release_fac_I"/>
</dbReference>
<dbReference type="Proteomes" id="UP000286801">
    <property type="component" value="Unassembled WGS sequence"/>
</dbReference>
<dbReference type="SUPFAM" id="SSF75620">
    <property type="entry name" value="Release factor"/>
    <property type="match status" value="1"/>
</dbReference>
<feature type="domain" description="Prokaryotic-type class I peptide chain release factors" evidence="6">
    <location>
        <begin position="245"/>
        <end position="261"/>
    </location>
</feature>
<dbReference type="Gene3D" id="3.30.70.1660">
    <property type="match status" value="1"/>
</dbReference>
<comment type="caution">
    <text evidence="7">The sequence shown here is derived from an EMBL/GenBank/DDBJ whole genome shotgun (WGS) entry which is preliminary data.</text>
</comment>
<evidence type="ECO:0000256" key="4">
    <source>
        <dbReference type="HAMAP-Rule" id="MF_00094"/>
    </source>
</evidence>
<protein>
    <recommendedName>
        <fullName evidence="4 5">Peptide chain release factor 2</fullName>
        <shortName evidence="4">RF-2</shortName>
    </recommendedName>
</protein>
<sequence length="367" mass="41413">MLSEEISTRIDGLTQRLDDLEGFLEVTSKRKQLQDLENETSDDGFWELPQGERTVLLKQVSRLSDSIQGWETLDSLHDDLEAAAELYREEDDADLLKEILDSCEKLDNDIDSLEITGLFNGEADDRNAIVSIHPGAGGTESTDWASMLYDMYRRWIAEEGFKFQLLDYQPGDEAGIKSVTFSVSGPYVYGKLKTEIGVHRLVRISPFDSQKRRHTSFASVFVYAEIDEDVEVEILTDDIRVDTYRASGAGGQHVNTTDSAVRITHAPSGIVVQCQNERSQHKNKATAMKMLKAQLFDLQQKELNKEKDLQSSKKQENAWGSQIRSYVLHPYQMVKDHRTNREAGNTQAVLNGDINAFIKAALSQKVC</sequence>
<comment type="PTM">
    <text evidence="4">Methylated by PrmC. Methylation increases the termination efficiency of RF2.</text>
</comment>
<accession>A0A432G0B5</accession>
<evidence type="ECO:0000259" key="6">
    <source>
        <dbReference type="PROSITE" id="PS00745"/>
    </source>
</evidence>
<dbReference type="GO" id="GO:0016149">
    <property type="term" value="F:translation release factor activity, codon specific"/>
    <property type="evidence" value="ECO:0007669"/>
    <property type="project" value="UniProtKB-UniRule"/>
</dbReference>
<organism evidence="7 8">
    <name type="scientific">SAR324 cluster bacterium</name>
    <dbReference type="NCBI Taxonomy" id="2024889"/>
    <lineage>
        <taxon>Bacteria</taxon>
        <taxon>Deltaproteobacteria</taxon>
        <taxon>SAR324 cluster</taxon>
    </lineage>
</organism>
<feature type="modified residue" description="N5-methylglutamine" evidence="4">
    <location>
        <position position="252"/>
    </location>
</feature>
<keyword evidence="3 4" id="KW-0648">Protein biosynthesis</keyword>
<dbReference type="Gene3D" id="3.30.160.20">
    <property type="match status" value="1"/>
</dbReference>
<keyword evidence="4" id="KW-0963">Cytoplasm</keyword>
<dbReference type="Pfam" id="PF03462">
    <property type="entry name" value="PCRF"/>
    <property type="match status" value="1"/>
</dbReference>
<name>A0A432G0B5_9DELT</name>
<evidence type="ECO:0000313" key="7">
    <source>
        <dbReference type="EMBL" id="RTZ76986.1"/>
    </source>
</evidence>
<gene>
    <name evidence="4 7" type="primary">prfB</name>
    <name evidence="7" type="ORF">DSY97_10900</name>
</gene>
<evidence type="ECO:0000256" key="5">
    <source>
        <dbReference type="NCBIfam" id="TIGR00020"/>
    </source>
</evidence>
<comment type="similarity">
    <text evidence="1 4">Belongs to the prokaryotic/mitochondrial release factor family.</text>
</comment>
<evidence type="ECO:0000256" key="2">
    <source>
        <dbReference type="ARBA" id="ARBA00022481"/>
    </source>
</evidence>
<keyword evidence="2 4" id="KW-0488">Methylation</keyword>
<dbReference type="InterPro" id="IPR005139">
    <property type="entry name" value="PCRF"/>
</dbReference>
<evidence type="ECO:0000256" key="1">
    <source>
        <dbReference type="ARBA" id="ARBA00010835"/>
    </source>
</evidence>
<proteinExistence type="inferred from homology"/>